<dbReference type="InterPro" id="IPR002881">
    <property type="entry name" value="DUF58"/>
</dbReference>
<evidence type="ECO:0000313" key="4">
    <source>
        <dbReference type="Proteomes" id="UP000559182"/>
    </source>
</evidence>
<proteinExistence type="predicted"/>
<keyword evidence="4" id="KW-1185">Reference proteome</keyword>
<dbReference type="RefSeq" id="WP_183318495.1">
    <property type="nucleotide sequence ID" value="NZ_JACHVQ010000001.1"/>
</dbReference>
<keyword evidence="1" id="KW-0472">Membrane</keyword>
<comment type="caution">
    <text evidence="3">The sequence shown here is derived from an EMBL/GenBank/DDBJ whole genome shotgun (WGS) entry which is preliminary data.</text>
</comment>
<name>A0A839N6U5_9MICO</name>
<evidence type="ECO:0000256" key="1">
    <source>
        <dbReference type="SAM" id="Phobius"/>
    </source>
</evidence>
<evidence type="ECO:0000313" key="3">
    <source>
        <dbReference type="EMBL" id="MBB2890422.1"/>
    </source>
</evidence>
<evidence type="ECO:0000259" key="2">
    <source>
        <dbReference type="Pfam" id="PF01882"/>
    </source>
</evidence>
<feature type="transmembrane region" description="Helical" evidence="1">
    <location>
        <begin position="42"/>
        <end position="58"/>
    </location>
</feature>
<keyword evidence="1" id="KW-1133">Transmembrane helix</keyword>
<dbReference type="Proteomes" id="UP000559182">
    <property type="component" value="Unassembled WGS sequence"/>
</dbReference>
<dbReference type="EMBL" id="JACHVQ010000001">
    <property type="protein sequence ID" value="MBB2890422.1"/>
    <property type="molecule type" value="Genomic_DNA"/>
</dbReference>
<reference evidence="3 4" key="1">
    <citation type="submission" date="2020-08" db="EMBL/GenBank/DDBJ databases">
        <title>Sequencing the genomes of 1000 actinobacteria strains.</title>
        <authorList>
            <person name="Klenk H.-P."/>
        </authorList>
    </citation>
    <scope>NUCLEOTIDE SEQUENCE [LARGE SCALE GENOMIC DNA]</scope>
    <source>
        <strain evidence="3 4">DSM 105369</strain>
    </source>
</reference>
<protein>
    <submittedName>
        <fullName evidence="3">Uncharacterized protein (DUF58 family)</fullName>
    </submittedName>
</protein>
<dbReference type="Pfam" id="PF01882">
    <property type="entry name" value="DUF58"/>
    <property type="match status" value="1"/>
</dbReference>
<accession>A0A839N6U5</accession>
<feature type="transmembrane region" description="Helical" evidence="1">
    <location>
        <begin position="20"/>
        <end position="36"/>
    </location>
</feature>
<dbReference type="PANTHER" id="PTHR33608">
    <property type="entry name" value="BLL2464 PROTEIN"/>
    <property type="match status" value="1"/>
</dbReference>
<feature type="domain" description="DUF58" evidence="2">
    <location>
        <begin position="205"/>
        <end position="369"/>
    </location>
</feature>
<dbReference type="PANTHER" id="PTHR33608:SF14">
    <property type="entry name" value="POSSIBLE CONSERVED SECRETED PROTEIN"/>
    <property type="match status" value="1"/>
</dbReference>
<organism evidence="3 4">
    <name type="scientific">Flexivirga oryzae</name>
    <dbReference type="NCBI Taxonomy" id="1794944"/>
    <lineage>
        <taxon>Bacteria</taxon>
        <taxon>Bacillati</taxon>
        <taxon>Actinomycetota</taxon>
        <taxon>Actinomycetes</taxon>
        <taxon>Micrococcales</taxon>
        <taxon>Dermacoccaceae</taxon>
        <taxon>Flexivirga</taxon>
    </lineage>
</organism>
<gene>
    <name evidence="3" type="ORF">FHU39_000406</name>
</gene>
<sequence>MATRTVRPLQEPGWRITPAFLRAAMLAVVLVGAAVGFGRADLLILGTPFLIVTVWTLATRPQARPRITGTISSATPVEGTTQAWTLRVAGDARAEQFAAFVADRRMLTLTPESGAVADTLVDGNATSTMRWRPQRWGTRQILGTRIAVFGSWGGFRYGTVRLPALTVMTLPEIAAFDSKRALPHPQGLIGVNRSNTRAEGTEFADIRQFQVGDRLRHIHWPVSARTGTLHVRTSFAEQDTEILVVLDASTDYSSADPDADESSSLDLGVRASAGLATYFLGRGDRVGLEVAGGMRTVRVPVGMGALHRRRIMDCLAGIERGLGTGFRSPTIRSRVRPGGVLLLVSPLLSPMPLALAAKLAQRGITVLVIDCFPGDVPDDDPSLALAIRLRLLERDREIHAIGRLGVPVATWRGPGSLDQVLAGLSARPQPRVVRR</sequence>
<dbReference type="AlphaFoldDB" id="A0A839N6U5"/>
<keyword evidence="1" id="KW-0812">Transmembrane</keyword>